<feature type="binding site" evidence="6">
    <location>
        <position position="144"/>
    </location>
    <ligand>
        <name>S-adenosyl-L-methionine</name>
        <dbReference type="ChEBI" id="CHEBI:59789"/>
    </ligand>
</feature>
<feature type="binding site" evidence="6">
    <location>
        <position position="187"/>
    </location>
    <ligand>
        <name>S-adenosyl-L-methionine</name>
        <dbReference type="ChEBI" id="CHEBI:59789"/>
    </ligand>
</feature>
<reference evidence="7" key="2">
    <citation type="submission" date="2023-08" db="EMBL/GenBank/DDBJ databases">
        <authorList>
            <person name="Luo J."/>
        </authorList>
    </citation>
    <scope>NUCLEOTIDE SEQUENCE</scope>
    <source>
        <strain evidence="7">DSM 25064</strain>
    </source>
</reference>
<comment type="caution">
    <text evidence="7">The sequence shown here is derived from an EMBL/GenBank/DDBJ whole genome shotgun (WGS) entry which is preliminary data.</text>
</comment>
<dbReference type="CDD" id="cd02440">
    <property type="entry name" value="AdoMet_MTases"/>
    <property type="match status" value="1"/>
</dbReference>
<dbReference type="PANTHER" id="PTHR43648:SF1">
    <property type="entry name" value="ELECTRON TRANSFER FLAVOPROTEIN BETA SUBUNIT LYSINE METHYLTRANSFERASE"/>
    <property type="match status" value="1"/>
</dbReference>
<dbReference type="Pfam" id="PF06325">
    <property type="entry name" value="PrmA"/>
    <property type="match status" value="1"/>
</dbReference>
<keyword evidence="3 6" id="KW-0489">Methyltransferase</keyword>
<keyword evidence="5 6" id="KW-0949">S-adenosyl-L-methionine</keyword>
<dbReference type="RefSeq" id="WP_305170496.1">
    <property type="nucleotide sequence ID" value="NZ_JAUUUU010000003.1"/>
</dbReference>
<dbReference type="PIRSF" id="PIRSF000401">
    <property type="entry name" value="RPL11_MTase"/>
    <property type="match status" value="1"/>
</dbReference>
<gene>
    <name evidence="6 7" type="primary">prmA</name>
    <name evidence="7" type="ORF">Q8A57_08000</name>
</gene>
<dbReference type="InterPro" id="IPR050078">
    <property type="entry name" value="Ribosomal_L11_MeTrfase_PrmA"/>
</dbReference>
<dbReference type="SUPFAM" id="SSF53335">
    <property type="entry name" value="S-adenosyl-L-methionine-dependent methyltransferases"/>
    <property type="match status" value="1"/>
</dbReference>
<accession>A0AAW8B4J8</accession>
<keyword evidence="7" id="KW-0687">Ribonucleoprotein</keyword>
<dbReference type="GO" id="GO:0005829">
    <property type="term" value="C:cytosol"/>
    <property type="evidence" value="ECO:0007669"/>
    <property type="project" value="TreeGrafter"/>
</dbReference>
<comment type="catalytic activity">
    <reaction evidence="6">
        <text>L-lysyl-[protein] + 3 S-adenosyl-L-methionine = N(6),N(6),N(6)-trimethyl-L-lysyl-[protein] + 3 S-adenosyl-L-homocysteine + 3 H(+)</text>
        <dbReference type="Rhea" id="RHEA:54192"/>
        <dbReference type="Rhea" id="RHEA-COMP:9752"/>
        <dbReference type="Rhea" id="RHEA-COMP:13826"/>
        <dbReference type="ChEBI" id="CHEBI:15378"/>
        <dbReference type="ChEBI" id="CHEBI:29969"/>
        <dbReference type="ChEBI" id="CHEBI:57856"/>
        <dbReference type="ChEBI" id="CHEBI:59789"/>
        <dbReference type="ChEBI" id="CHEBI:61961"/>
    </reaction>
</comment>
<dbReference type="AlphaFoldDB" id="A0AAW8B4J8"/>
<dbReference type="GO" id="GO:0005840">
    <property type="term" value="C:ribosome"/>
    <property type="evidence" value="ECO:0007669"/>
    <property type="project" value="UniProtKB-KW"/>
</dbReference>
<evidence type="ECO:0000313" key="8">
    <source>
        <dbReference type="Proteomes" id="UP001178354"/>
    </source>
</evidence>
<evidence type="ECO:0000256" key="6">
    <source>
        <dbReference type="HAMAP-Rule" id="MF_00735"/>
    </source>
</evidence>
<keyword evidence="4 6" id="KW-0808">Transferase</keyword>
<comment type="similarity">
    <text evidence="1 6">Belongs to the methyltransferase superfamily. PrmA family.</text>
</comment>
<comment type="subcellular location">
    <subcellularLocation>
        <location evidence="6">Cytoplasm</location>
    </subcellularLocation>
</comment>
<evidence type="ECO:0000256" key="3">
    <source>
        <dbReference type="ARBA" id="ARBA00022603"/>
    </source>
</evidence>
<organism evidence="7 8">
    <name type="scientific">Porticoccus litoralis</name>
    <dbReference type="NCBI Taxonomy" id="434086"/>
    <lineage>
        <taxon>Bacteria</taxon>
        <taxon>Pseudomonadati</taxon>
        <taxon>Pseudomonadota</taxon>
        <taxon>Gammaproteobacteria</taxon>
        <taxon>Cellvibrionales</taxon>
        <taxon>Porticoccaceae</taxon>
        <taxon>Porticoccus</taxon>
    </lineage>
</organism>
<dbReference type="HAMAP" id="MF_00735">
    <property type="entry name" value="Methyltr_PrmA"/>
    <property type="match status" value="1"/>
</dbReference>
<name>A0AAW8B4J8_9GAMM</name>
<dbReference type="EMBL" id="JAUUUU010000003">
    <property type="protein sequence ID" value="MDP1520906.1"/>
    <property type="molecule type" value="Genomic_DNA"/>
</dbReference>
<reference evidence="7" key="1">
    <citation type="journal article" date="2010" name="Int. J. Syst. Evol. Microbiol.">
        <title>Porticoccus litoralis gen. nov., sp. nov., a gammaproteobacterium isolated from the Yellow Sea.</title>
        <authorList>
            <person name="Oh H.M."/>
            <person name="Kim H."/>
            <person name="Kim K.M."/>
            <person name="Min G.S."/>
            <person name="Cho J.C."/>
        </authorList>
    </citation>
    <scope>NUCLEOTIDE SEQUENCE</scope>
    <source>
        <strain evidence="7">DSM 25064</strain>
    </source>
</reference>
<evidence type="ECO:0000313" key="7">
    <source>
        <dbReference type="EMBL" id="MDP1520906.1"/>
    </source>
</evidence>
<feature type="binding site" evidence="6">
    <location>
        <position position="229"/>
    </location>
    <ligand>
        <name>S-adenosyl-L-methionine</name>
        <dbReference type="ChEBI" id="CHEBI:59789"/>
    </ligand>
</feature>
<protein>
    <recommendedName>
        <fullName evidence="6">Ribosomal protein L11 methyltransferase</fullName>
        <shortName evidence="6">L11 Mtase</shortName>
        <ecNumber evidence="6">2.1.1.-</ecNumber>
    </recommendedName>
</protein>
<keyword evidence="2 6" id="KW-0963">Cytoplasm</keyword>
<dbReference type="GO" id="GO:0032259">
    <property type="term" value="P:methylation"/>
    <property type="evidence" value="ECO:0007669"/>
    <property type="project" value="UniProtKB-KW"/>
</dbReference>
<proteinExistence type="inferred from homology"/>
<keyword evidence="7" id="KW-0689">Ribosomal protein</keyword>
<evidence type="ECO:0000256" key="5">
    <source>
        <dbReference type="ARBA" id="ARBA00022691"/>
    </source>
</evidence>
<comment type="function">
    <text evidence="6">Methylates ribosomal protein L11.</text>
</comment>
<dbReference type="EC" id="2.1.1.-" evidence="6"/>
<dbReference type="InterPro" id="IPR029063">
    <property type="entry name" value="SAM-dependent_MTases_sf"/>
</dbReference>
<dbReference type="Proteomes" id="UP001178354">
    <property type="component" value="Unassembled WGS sequence"/>
</dbReference>
<dbReference type="PANTHER" id="PTHR43648">
    <property type="entry name" value="ELECTRON TRANSFER FLAVOPROTEIN BETA SUBUNIT LYSINE METHYLTRANSFERASE"/>
    <property type="match status" value="1"/>
</dbReference>
<feature type="binding site" evidence="6">
    <location>
        <position position="165"/>
    </location>
    <ligand>
        <name>S-adenosyl-L-methionine</name>
        <dbReference type="ChEBI" id="CHEBI:59789"/>
    </ligand>
</feature>
<dbReference type="Gene3D" id="3.40.50.150">
    <property type="entry name" value="Vaccinia Virus protein VP39"/>
    <property type="match status" value="1"/>
</dbReference>
<dbReference type="InterPro" id="IPR004498">
    <property type="entry name" value="Ribosomal_PrmA_MeTrfase"/>
</dbReference>
<dbReference type="NCBIfam" id="TIGR00406">
    <property type="entry name" value="prmA"/>
    <property type="match status" value="1"/>
</dbReference>
<evidence type="ECO:0000256" key="2">
    <source>
        <dbReference type="ARBA" id="ARBA00022490"/>
    </source>
</evidence>
<keyword evidence="8" id="KW-1185">Reference proteome</keyword>
<sequence>MPWLQLRIDSNRQSAEHIEDALLDAGAASVTFEDNADEPILEPALGETPLWQQTRITGLFDAGVDTAAVISFLEEQLDLPELAYRWSPLEDRDWEREWMKHYQPIQCGSHLWICPSWIAPPNPGAVNLLLDPGLAFGTGTHPTTFLCLQWLDSLDLKGKSVTDYGCGSGILAIASLLLGASSATCVDIDPQALSATLDNTERNHLEPGKVAVFLPEQAPQQPTDVVIANILAGPLVELAPKLAERTNPGGRLCLSGLIEQQAEEVMASYADWFDFDPPAQQEQWVRLTAVKR</sequence>
<evidence type="ECO:0000256" key="4">
    <source>
        <dbReference type="ARBA" id="ARBA00022679"/>
    </source>
</evidence>
<dbReference type="GO" id="GO:0016279">
    <property type="term" value="F:protein-lysine N-methyltransferase activity"/>
    <property type="evidence" value="ECO:0007669"/>
    <property type="project" value="TreeGrafter"/>
</dbReference>
<evidence type="ECO:0000256" key="1">
    <source>
        <dbReference type="ARBA" id="ARBA00009741"/>
    </source>
</evidence>